<dbReference type="Proteomes" id="UP000007437">
    <property type="component" value="Chromosome"/>
</dbReference>
<dbReference type="KEGG" id="brh:RBRH_02659"/>
<feature type="region of interest" description="Disordered" evidence="1">
    <location>
        <begin position="57"/>
        <end position="76"/>
    </location>
</feature>
<evidence type="ECO:0000313" key="2">
    <source>
        <dbReference type="EMBL" id="CBW75101.1"/>
    </source>
</evidence>
<name>E5AR69_MYCRK</name>
<proteinExistence type="predicted"/>
<evidence type="ECO:0000256" key="1">
    <source>
        <dbReference type="SAM" id="MobiDB-lite"/>
    </source>
</evidence>
<organism evidence="2 3">
    <name type="scientific">Mycetohabitans rhizoxinica (strain DSM 19002 / CIP 109453 / HKI 454)</name>
    <name type="common">Paraburkholderia rhizoxinica</name>
    <dbReference type="NCBI Taxonomy" id="882378"/>
    <lineage>
        <taxon>Bacteria</taxon>
        <taxon>Pseudomonadati</taxon>
        <taxon>Pseudomonadota</taxon>
        <taxon>Betaproteobacteria</taxon>
        <taxon>Burkholderiales</taxon>
        <taxon>Burkholderiaceae</taxon>
        <taxon>Mycetohabitans</taxon>
    </lineage>
</organism>
<accession>E5AR69</accession>
<sequence length="76" mass="8592">MNLRHAGAQSMSNRTHPVSGAEYGLSRHAFAQWSQTPRMHRRSQYTAAVHPDPSRFVQWHIPRPADGRSAERTANA</sequence>
<protein>
    <submittedName>
        <fullName evidence="2">Uncharacterized protein</fullName>
    </submittedName>
</protein>
<feature type="region of interest" description="Disordered" evidence="1">
    <location>
        <begin position="1"/>
        <end position="20"/>
    </location>
</feature>
<dbReference type="AlphaFoldDB" id="E5AR69"/>
<reference evidence="2 3" key="1">
    <citation type="journal article" date="2011" name="J. Bacteriol.">
        <title>Complete genome sequence of Burkholderia rhizoxinica, an endosymbiont of Rhizopus microsporus.</title>
        <authorList>
            <person name="Lackner G."/>
            <person name="Moebius N."/>
            <person name="Partida-Martinez L."/>
            <person name="Hertweck C."/>
        </authorList>
    </citation>
    <scope>NUCLEOTIDE SEQUENCE [LARGE SCALE GENOMIC DNA]</scope>
    <source>
        <strain evidence="3">DSM 19002 / CIP 109453 / HKI 454</strain>
    </source>
</reference>
<dbReference type="HOGENOM" id="CLU_2647622_0_0_4"/>
<evidence type="ECO:0000313" key="3">
    <source>
        <dbReference type="Proteomes" id="UP000007437"/>
    </source>
</evidence>
<feature type="compositionally biased region" description="Basic and acidic residues" evidence="1">
    <location>
        <begin position="63"/>
        <end position="76"/>
    </location>
</feature>
<dbReference type="EMBL" id="FR687359">
    <property type="protein sequence ID" value="CBW75101.1"/>
    <property type="molecule type" value="Genomic_DNA"/>
</dbReference>
<gene>
    <name evidence="2" type="ordered locus">RBRH_02659</name>
</gene>